<comment type="caution">
    <text evidence="2">The sequence shown here is derived from an EMBL/GenBank/DDBJ whole genome shotgun (WGS) entry which is preliminary data.</text>
</comment>
<evidence type="ECO:0000259" key="1">
    <source>
        <dbReference type="Pfam" id="PF07833"/>
    </source>
</evidence>
<dbReference type="SUPFAM" id="SSF55383">
    <property type="entry name" value="Copper amine oxidase, domain N"/>
    <property type="match status" value="1"/>
</dbReference>
<evidence type="ECO:0000313" key="3">
    <source>
        <dbReference type="Proteomes" id="UP000093309"/>
    </source>
</evidence>
<gene>
    <name evidence="2" type="ORF">A8709_09910</name>
</gene>
<dbReference type="Proteomes" id="UP000093309">
    <property type="component" value="Unassembled WGS sequence"/>
</dbReference>
<protein>
    <recommendedName>
        <fullName evidence="1">Copper amine oxidase-like N-terminal domain-containing protein</fullName>
    </recommendedName>
</protein>
<dbReference type="STRING" id="512399.A8709_09910"/>
<accession>A0A1C1A5W3</accession>
<dbReference type="InterPro" id="IPR012854">
    <property type="entry name" value="Cu_amine_oxidase-like_N"/>
</dbReference>
<dbReference type="RefSeq" id="WP_065851433.1">
    <property type="nucleotide sequence ID" value="NZ_LYPC01000012.1"/>
</dbReference>
<dbReference type="Gene3D" id="3.30.457.10">
    <property type="entry name" value="Copper amine oxidase-like, N-terminal domain"/>
    <property type="match status" value="1"/>
</dbReference>
<dbReference type="OrthoDB" id="2811497at2"/>
<dbReference type="EMBL" id="LYPC01000012">
    <property type="protein sequence ID" value="OCT15929.1"/>
    <property type="molecule type" value="Genomic_DNA"/>
</dbReference>
<organism evidence="2 3">
    <name type="scientific">Paenibacillus pectinilyticus</name>
    <dbReference type="NCBI Taxonomy" id="512399"/>
    <lineage>
        <taxon>Bacteria</taxon>
        <taxon>Bacillati</taxon>
        <taxon>Bacillota</taxon>
        <taxon>Bacilli</taxon>
        <taxon>Bacillales</taxon>
        <taxon>Paenibacillaceae</taxon>
        <taxon>Paenibacillus</taxon>
    </lineage>
</organism>
<dbReference type="Pfam" id="PF07833">
    <property type="entry name" value="Cu_amine_oxidN1"/>
    <property type="match status" value="1"/>
</dbReference>
<sequence length="533" mass="58879">MQRKTITWWISTALVIMLLTLTGCQAIQGLDVAQALQNSATIHSAESSGSLKLDILTSNTDGLSADEKRIIDVLKDMKIDLTSIVMQDQQHVSVEGSLTYAKGSIPFLLTTNGTQLVIQIEGAKKPISFDLSEAQTGLPTTALASGDQQQLFMQKTEQMLPAIMKFFITNAPNPEHFTVSSVSETIHNETMGLQKAHIEIFGNELEALLKTFMTNILADEKGLKDLIGQLYDALFPLIQEQMKATTAKDDTSSGAMSDMFMPYLENRTLAVEFIYTTLQQLIGSTLKDWDKQMKSTFSSVSDPQQAAFFTDKASLKTDLFIDMDKQIRKMNVELTAPIVDASSPGIEGIRLTFTTELWHINQPVTARTIDISKGTQKASMDSFDNSSLLTLFDKNSKAYSLLRQDFQIAKKDIHLLLNQSETELHPWDASHPFINEEQIAMLPVRFISEQFGAQVTWNAAAQQITIVDPLSEKTIILTLGSRTASVNGVSVELVSPAILKNGSTFVPLRFIAEQLGCTVSYDEATQSVTISRN</sequence>
<dbReference type="PROSITE" id="PS51257">
    <property type="entry name" value="PROKAR_LIPOPROTEIN"/>
    <property type="match status" value="1"/>
</dbReference>
<name>A0A1C1A5W3_9BACL</name>
<dbReference type="AlphaFoldDB" id="A0A1C1A5W3"/>
<dbReference type="InterPro" id="IPR036582">
    <property type="entry name" value="Mao_N_sf"/>
</dbReference>
<reference evidence="3" key="1">
    <citation type="submission" date="2016-05" db="EMBL/GenBank/DDBJ databases">
        <title>Paenibacillus oryzae. sp. nov., isolated from the rice root.</title>
        <authorList>
            <person name="Zhang J."/>
            <person name="Zhang X."/>
        </authorList>
    </citation>
    <scope>NUCLEOTIDE SEQUENCE [LARGE SCALE GENOMIC DNA]</scope>
    <source>
        <strain evidence="3">KCTC13222</strain>
    </source>
</reference>
<feature type="domain" description="Copper amine oxidase-like N-terminal" evidence="1">
    <location>
        <begin position="431"/>
        <end position="530"/>
    </location>
</feature>
<proteinExistence type="predicted"/>
<evidence type="ECO:0000313" key="2">
    <source>
        <dbReference type="EMBL" id="OCT15929.1"/>
    </source>
</evidence>
<keyword evidence="3" id="KW-1185">Reference proteome</keyword>